<evidence type="ECO:0008006" key="4">
    <source>
        <dbReference type="Google" id="ProtNLM"/>
    </source>
</evidence>
<dbReference type="Proteomes" id="UP000782610">
    <property type="component" value="Unassembled WGS sequence"/>
</dbReference>
<dbReference type="Gene3D" id="3.30.70.1790">
    <property type="entry name" value="RepB DNA-primase, N-terminal domain"/>
    <property type="match status" value="1"/>
</dbReference>
<proteinExistence type="predicted"/>
<evidence type="ECO:0000313" key="3">
    <source>
        <dbReference type="Proteomes" id="UP000782610"/>
    </source>
</evidence>
<comment type="caution">
    <text evidence="2">The sequence shown here is derived from an EMBL/GenBank/DDBJ whole genome shotgun (WGS) entry which is preliminary data.</text>
</comment>
<name>A0A933L4R7_9HYPH</name>
<reference evidence="2" key="1">
    <citation type="submission" date="2020-07" db="EMBL/GenBank/DDBJ databases">
        <title>Huge and variable diversity of episymbiotic CPR bacteria and DPANN archaea in groundwater ecosystems.</title>
        <authorList>
            <person name="He C.Y."/>
            <person name="Keren R."/>
            <person name="Whittaker M."/>
            <person name="Farag I.F."/>
            <person name="Doudna J."/>
            <person name="Cate J.H.D."/>
            <person name="Banfield J.F."/>
        </authorList>
    </citation>
    <scope>NUCLEOTIDE SEQUENCE</scope>
    <source>
        <strain evidence="2">NC_groundwater_1586_Pr3_B-0.1um_66_15</strain>
    </source>
</reference>
<organism evidence="2 3">
    <name type="scientific">Devosia nanyangense</name>
    <dbReference type="NCBI Taxonomy" id="1228055"/>
    <lineage>
        <taxon>Bacteria</taxon>
        <taxon>Pseudomonadati</taxon>
        <taxon>Pseudomonadota</taxon>
        <taxon>Alphaproteobacteria</taxon>
        <taxon>Hyphomicrobiales</taxon>
        <taxon>Devosiaceae</taxon>
        <taxon>Devosia</taxon>
    </lineage>
</organism>
<dbReference type="AlphaFoldDB" id="A0A933L4R7"/>
<evidence type="ECO:0000256" key="1">
    <source>
        <dbReference type="SAM" id="MobiDB-lite"/>
    </source>
</evidence>
<protein>
    <recommendedName>
        <fullName evidence="4">RepB-like DNA primase domain-containing protein</fullName>
    </recommendedName>
</protein>
<sequence>MVLDPETGDVEAATFTDPVKAGAWIGVRNGKKNLYLAGLNPAPKPTGWKGRALKTDVPFVVGRHLDLDLDKFEAGHPWFALSLEQRKAKKVEELHAFKDPGPPSVIVDTGGGLQCYWLLDTPEPVTPDLLPERANEHLIAVLGGDPGTFEVNRPLRLPGTTNLPDAKKRARGRVVAEAKLLEFNDRRYADWEFELAPPRPKDTSVDVEIGEAEPVEDLAWLFEQYHVPERVQRIVREGPLPDYPKAKDNSLSAWVLDAACALVRCRVPNAQIVAVLVDEELGIGRADERQAYRAVKKANRLVATEREFDDEFQQRLDAAPIVDDSEKRRDAPIVDDSEKRRNAPIVEGGPKR</sequence>
<feature type="compositionally biased region" description="Basic and acidic residues" evidence="1">
    <location>
        <begin position="324"/>
        <end position="341"/>
    </location>
</feature>
<evidence type="ECO:0000313" key="2">
    <source>
        <dbReference type="EMBL" id="MBI4923010.1"/>
    </source>
</evidence>
<accession>A0A933L4R7</accession>
<dbReference type="EMBL" id="JACRAF010000041">
    <property type="protein sequence ID" value="MBI4923010.1"/>
    <property type="molecule type" value="Genomic_DNA"/>
</dbReference>
<gene>
    <name evidence="2" type="ORF">HY834_14795</name>
</gene>
<feature type="region of interest" description="Disordered" evidence="1">
    <location>
        <begin position="317"/>
        <end position="352"/>
    </location>
</feature>